<dbReference type="Gene3D" id="3.40.50.1820">
    <property type="entry name" value="alpha/beta hydrolase"/>
    <property type="match status" value="1"/>
</dbReference>
<dbReference type="OrthoDB" id="9770427at2"/>
<name>A0A3M8LPP6_9MICO</name>
<dbReference type="AlphaFoldDB" id="A0A3M8LPP6"/>
<dbReference type="PANTHER" id="PTHR37946">
    <property type="entry name" value="SLL1969 PROTEIN"/>
    <property type="match status" value="1"/>
</dbReference>
<feature type="domain" description="AB hydrolase-1" evidence="1">
    <location>
        <begin position="41"/>
        <end position="155"/>
    </location>
</feature>
<proteinExistence type="predicted"/>
<gene>
    <name evidence="2" type="ORF">EEJ31_03395</name>
</gene>
<evidence type="ECO:0000259" key="1">
    <source>
        <dbReference type="Pfam" id="PF00561"/>
    </source>
</evidence>
<dbReference type="SUPFAM" id="SSF53474">
    <property type="entry name" value="alpha/beta-Hydrolases"/>
    <property type="match status" value="1"/>
</dbReference>
<evidence type="ECO:0000313" key="3">
    <source>
        <dbReference type="Proteomes" id="UP000279859"/>
    </source>
</evidence>
<dbReference type="Proteomes" id="UP000279859">
    <property type="component" value="Unassembled WGS sequence"/>
</dbReference>
<dbReference type="InterPro" id="IPR029058">
    <property type="entry name" value="AB_hydrolase_fold"/>
</dbReference>
<dbReference type="RefSeq" id="WP_123044892.1">
    <property type="nucleotide sequence ID" value="NZ_RDSR01000004.1"/>
</dbReference>
<dbReference type="Pfam" id="PF00561">
    <property type="entry name" value="Abhydrolase_1"/>
    <property type="match status" value="1"/>
</dbReference>
<comment type="caution">
    <text evidence="2">The sequence shown here is derived from an EMBL/GenBank/DDBJ whole genome shotgun (WGS) entry which is preliminary data.</text>
</comment>
<dbReference type="InterPro" id="IPR000073">
    <property type="entry name" value="AB_hydrolase_1"/>
</dbReference>
<dbReference type="GO" id="GO:0016787">
    <property type="term" value="F:hydrolase activity"/>
    <property type="evidence" value="ECO:0007669"/>
    <property type="project" value="UniProtKB-KW"/>
</dbReference>
<reference evidence="2 3" key="1">
    <citation type="submission" date="2018-11" db="EMBL/GenBank/DDBJ databases">
        <title>Cryobacterium sp. nov., isolated from rhizosphere soil of lettuce.</title>
        <authorList>
            <person name="Wang Y."/>
        </authorList>
    </citation>
    <scope>NUCLEOTIDE SEQUENCE [LARGE SCALE GENOMIC DNA]</scope>
    <source>
        <strain evidence="2 3">NEAU-85</strain>
    </source>
</reference>
<organism evidence="2 3">
    <name type="scientific">Cryobacterium tepidiphilum</name>
    <dbReference type="NCBI Taxonomy" id="2486026"/>
    <lineage>
        <taxon>Bacteria</taxon>
        <taxon>Bacillati</taxon>
        <taxon>Actinomycetota</taxon>
        <taxon>Actinomycetes</taxon>
        <taxon>Micrococcales</taxon>
        <taxon>Microbacteriaceae</taxon>
        <taxon>Cryobacterium</taxon>
    </lineage>
</organism>
<dbReference type="EMBL" id="RDSR01000004">
    <property type="protein sequence ID" value="RNE66458.1"/>
    <property type="molecule type" value="Genomic_DNA"/>
</dbReference>
<keyword evidence="3" id="KW-1185">Reference proteome</keyword>
<accession>A0A3M8LPP6</accession>
<dbReference type="PANTHER" id="PTHR37946:SF1">
    <property type="entry name" value="SLL1969 PROTEIN"/>
    <property type="match status" value="1"/>
</dbReference>
<sequence length="222" mass="24194">MTLRAKAWAWLLDYLYAAFWQVHAFLRPGTPDRYRNGGKRPVLLLPGIYETWQFMRPLAEELHAAGHPVHVATGLGRNRATIPDAARVVTKVLDARDLRDVIVVAHSKGGLIGKYLMMQTDAADRIDSMAAVVAPFSGSSLARYTVLPSLRAFAPTDAMIRLLGEERAVNARITSVYGVFDPHIPGGSMLPGATNVQLEVAGHFRILGDPAVRHAVMTACGD</sequence>
<evidence type="ECO:0000313" key="2">
    <source>
        <dbReference type="EMBL" id="RNE66458.1"/>
    </source>
</evidence>
<keyword evidence="2" id="KW-0378">Hydrolase</keyword>
<protein>
    <submittedName>
        <fullName evidence="2">Alpha/beta hydrolase</fullName>
    </submittedName>
</protein>